<name>A0A168B8W7_CORFA</name>
<dbReference type="RefSeq" id="XP_018706387.1">
    <property type="nucleotide sequence ID" value="XM_018846659.1"/>
</dbReference>
<sequence length="414" mass="44123">MDPRSKFVTPQPAAPSHADLSIRRTGTAPAALHTDIALSRDGPSSATSPIKSPWRRFFNKTLISRSLESRDRSTNYDDHRSLTSVSSNHDVRPQSPSEESHTRDISPASLRRLLVEEPDTSTRPVTRGSLGPPSRPRTPTLDVLDQLDEEDDDNFVGAADGFSLYAAEEPLFTTRLSPPPFRRDRLLTMGRSSPAQTVVPSSLSRQSSLQSGECTLAGLMISPTPQHAPQLSILESLGLSVQDSSASSACPSSTLSSAMNSPASPTTAGFPSLCDIPTAGDLLSFYDESHEGDDDIDQHLPLPGHQDGPAAPGAAARISSHVKAPSTASFSRYHLPPLAFSTDKPPAADDADTLSPSPRFATLHSPLLLPRPGESGESSNLLGPNFLGSSLVGLDDFGHELSWIADSITGRRQS</sequence>
<comment type="caution">
    <text evidence="2">The sequence shown here is derived from an EMBL/GenBank/DDBJ whole genome shotgun (WGS) entry which is preliminary data.</text>
</comment>
<gene>
    <name evidence="2" type="ORF">ISF_03053</name>
</gene>
<dbReference type="STRING" id="1081104.A0A168B8W7"/>
<dbReference type="OrthoDB" id="5422351at2759"/>
<evidence type="ECO:0000256" key="1">
    <source>
        <dbReference type="SAM" id="MobiDB-lite"/>
    </source>
</evidence>
<evidence type="ECO:0000313" key="2">
    <source>
        <dbReference type="EMBL" id="OAA69783.1"/>
    </source>
</evidence>
<proteinExistence type="predicted"/>
<dbReference type="EMBL" id="AZHB01000005">
    <property type="protein sequence ID" value="OAA69783.1"/>
    <property type="molecule type" value="Genomic_DNA"/>
</dbReference>
<accession>A0A168B8W7</accession>
<feature type="region of interest" description="Disordered" evidence="1">
    <location>
        <begin position="68"/>
        <end position="140"/>
    </location>
</feature>
<feature type="region of interest" description="Disordered" evidence="1">
    <location>
        <begin position="248"/>
        <end position="267"/>
    </location>
</feature>
<keyword evidence="3" id="KW-1185">Reference proteome</keyword>
<reference evidence="2 3" key="1">
    <citation type="journal article" date="2016" name="Genome Biol. Evol.">
        <title>Divergent and convergent evolution of fungal pathogenicity.</title>
        <authorList>
            <person name="Shang Y."/>
            <person name="Xiao G."/>
            <person name="Zheng P."/>
            <person name="Cen K."/>
            <person name="Zhan S."/>
            <person name="Wang C."/>
        </authorList>
    </citation>
    <scope>NUCLEOTIDE SEQUENCE [LARGE SCALE GENOMIC DNA]</scope>
    <source>
        <strain evidence="2 3">ARSEF 2679</strain>
    </source>
</reference>
<feature type="region of interest" description="Disordered" evidence="1">
    <location>
        <begin position="341"/>
        <end position="378"/>
    </location>
</feature>
<feature type="region of interest" description="Disordered" evidence="1">
    <location>
        <begin position="285"/>
        <end position="319"/>
    </location>
</feature>
<feature type="compositionally biased region" description="Low complexity" evidence="1">
    <location>
        <begin position="248"/>
        <end position="258"/>
    </location>
</feature>
<dbReference type="GeneID" id="30019345"/>
<evidence type="ECO:0000313" key="3">
    <source>
        <dbReference type="Proteomes" id="UP000076744"/>
    </source>
</evidence>
<feature type="compositionally biased region" description="Basic and acidic residues" evidence="1">
    <location>
        <begin position="68"/>
        <end position="81"/>
    </location>
</feature>
<dbReference type="Proteomes" id="UP000076744">
    <property type="component" value="Unassembled WGS sequence"/>
</dbReference>
<organism evidence="2 3">
    <name type="scientific">Cordyceps fumosorosea (strain ARSEF 2679)</name>
    <name type="common">Isaria fumosorosea</name>
    <dbReference type="NCBI Taxonomy" id="1081104"/>
    <lineage>
        <taxon>Eukaryota</taxon>
        <taxon>Fungi</taxon>
        <taxon>Dikarya</taxon>
        <taxon>Ascomycota</taxon>
        <taxon>Pezizomycotina</taxon>
        <taxon>Sordariomycetes</taxon>
        <taxon>Hypocreomycetidae</taxon>
        <taxon>Hypocreales</taxon>
        <taxon>Cordycipitaceae</taxon>
        <taxon>Cordyceps</taxon>
    </lineage>
</organism>
<protein>
    <submittedName>
        <fullName evidence="2">Uncharacterized protein</fullName>
    </submittedName>
</protein>
<dbReference type="AlphaFoldDB" id="A0A168B8W7"/>
<feature type="region of interest" description="Disordered" evidence="1">
    <location>
        <begin position="1"/>
        <end position="27"/>
    </location>
</feature>